<dbReference type="EMBL" id="JAEQMY010000029">
    <property type="protein sequence ID" value="MBL0405848.1"/>
    <property type="molecule type" value="Genomic_DNA"/>
</dbReference>
<feature type="compositionally biased region" description="Polar residues" evidence="1">
    <location>
        <begin position="1"/>
        <end position="21"/>
    </location>
</feature>
<sequence>MSTDLSSAGRLNSRVLSGSQTESRRIMGQESTELRFVRMASALMKCALKRDGVEKRSLRANDFEPPAAPILSFTANFYLQLRDGLERLDLGVIEVRHLYSDFIQDLFLVAEEMKVAAHGNTFPDRRNDI</sequence>
<evidence type="ECO:0000313" key="3">
    <source>
        <dbReference type="Proteomes" id="UP000605848"/>
    </source>
</evidence>
<gene>
    <name evidence="2" type="ORF">JKG68_17955</name>
</gene>
<accession>A0A936ZJN9</accession>
<name>A0A936ZJN9_9HYPH</name>
<reference evidence="2" key="1">
    <citation type="submission" date="2021-01" db="EMBL/GenBank/DDBJ databases">
        <title>Microvirga sp.</title>
        <authorList>
            <person name="Kim M.K."/>
        </authorList>
    </citation>
    <scope>NUCLEOTIDE SEQUENCE</scope>
    <source>
        <strain evidence="2">5420S-16</strain>
    </source>
</reference>
<dbReference type="Proteomes" id="UP000605848">
    <property type="component" value="Unassembled WGS sequence"/>
</dbReference>
<evidence type="ECO:0000313" key="2">
    <source>
        <dbReference type="EMBL" id="MBL0405848.1"/>
    </source>
</evidence>
<feature type="region of interest" description="Disordered" evidence="1">
    <location>
        <begin position="1"/>
        <end position="24"/>
    </location>
</feature>
<proteinExistence type="predicted"/>
<organism evidence="2 3">
    <name type="scientific">Microvirga aerilata</name>
    <dbReference type="NCBI Taxonomy" id="670292"/>
    <lineage>
        <taxon>Bacteria</taxon>
        <taxon>Pseudomonadati</taxon>
        <taxon>Pseudomonadota</taxon>
        <taxon>Alphaproteobacteria</taxon>
        <taxon>Hyphomicrobiales</taxon>
        <taxon>Methylobacteriaceae</taxon>
        <taxon>Microvirga</taxon>
    </lineage>
</organism>
<dbReference type="AlphaFoldDB" id="A0A936ZJN9"/>
<evidence type="ECO:0000256" key="1">
    <source>
        <dbReference type="SAM" id="MobiDB-lite"/>
    </source>
</evidence>
<keyword evidence="3" id="KW-1185">Reference proteome</keyword>
<comment type="caution">
    <text evidence="2">The sequence shown here is derived from an EMBL/GenBank/DDBJ whole genome shotgun (WGS) entry which is preliminary data.</text>
</comment>
<protein>
    <submittedName>
        <fullName evidence="2">Uncharacterized protein</fullName>
    </submittedName>
</protein>